<dbReference type="RefSeq" id="XP_005642587.1">
    <property type="nucleotide sequence ID" value="XM_005642530.1"/>
</dbReference>
<dbReference type="Proteomes" id="UP000007264">
    <property type="component" value="Unassembled WGS sequence"/>
</dbReference>
<reference evidence="3 4" key="1">
    <citation type="journal article" date="2012" name="Genome Biol.">
        <title>The genome of the polar eukaryotic microalga coccomyxa subellipsoidea reveals traits of cold adaptation.</title>
        <authorList>
            <person name="Blanc G."/>
            <person name="Agarkova I."/>
            <person name="Grimwood J."/>
            <person name="Kuo A."/>
            <person name="Brueggeman A."/>
            <person name="Dunigan D."/>
            <person name="Gurnon J."/>
            <person name="Ladunga I."/>
            <person name="Lindquist E."/>
            <person name="Lucas S."/>
            <person name="Pangilinan J."/>
            <person name="Proschold T."/>
            <person name="Salamov A."/>
            <person name="Schmutz J."/>
            <person name="Weeks D."/>
            <person name="Yamada T."/>
            <person name="Claverie J.M."/>
            <person name="Grigoriev I."/>
            <person name="Van Etten J."/>
            <person name="Lomsadze A."/>
            <person name="Borodovsky M."/>
        </authorList>
    </citation>
    <scope>NUCLEOTIDE SEQUENCE [LARGE SCALE GENOMIC DNA]</scope>
    <source>
        <strain evidence="3 4">C-169</strain>
    </source>
</reference>
<comment type="caution">
    <text evidence="3">The sequence shown here is derived from an EMBL/GenBank/DDBJ whole genome shotgun (WGS) entry which is preliminary data.</text>
</comment>
<feature type="coiled-coil region" evidence="1">
    <location>
        <begin position="653"/>
        <end position="680"/>
    </location>
</feature>
<keyword evidence="1" id="KW-0175">Coiled coil</keyword>
<name>I0YI24_COCSC</name>
<dbReference type="AlphaFoldDB" id="I0YI24"/>
<keyword evidence="4" id="KW-1185">Reference proteome</keyword>
<gene>
    <name evidence="3" type="ORF">COCSUDRAFT_45672</name>
</gene>
<evidence type="ECO:0000256" key="1">
    <source>
        <dbReference type="SAM" id="Coils"/>
    </source>
</evidence>
<dbReference type="GeneID" id="17035995"/>
<proteinExistence type="predicted"/>
<dbReference type="KEGG" id="csl:COCSUDRAFT_45672"/>
<accession>I0YI24</accession>
<evidence type="ECO:0000313" key="4">
    <source>
        <dbReference type="Proteomes" id="UP000007264"/>
    </source>
</evidence>
<evidence type="ECO:0000256" key="2">
    <source>
        <dbReference type="SAM" id="MobiDB-lite"/>
    </source>
</evidence>
<dbReference type="OrthoDB" id="10673063at2759"/>
<dbReference type="EMBL" id="AGSI01000028">
    <property type="protein sequence ID" value="EIE18043.1"/>
    <property type="molecule type" value="Genomic_DNA"/>
</dbReference>
<evidence type="ECO:0000313" key="3">
    <source>
        <dbReference type="EMBL" id="EIE18043.1"/>
    </source>
</evidence>
<sequence>MVYLTNLAKLGGRGGTRGRRFSFVSFGSFVTCVRFVRCESFVSFDSSVSFVSCVRVVMWMAGFGSLLRFVSFVGWIQLCQSCPIRAACSKAINAQQHWVADTRGPHSSVLCGPRRCRYGCLASPRVLHTPHSTFLKATSPSCAVLCTPNSEFVQGVPSISIFHANSRASDTSIYQMPRQNSERSRVSPHGCCGLGLRAWITIQVRRCDLVLCHSVCCKSFVLDSGRCLLFCRAGDDHVTCGYRRLVPRLILTREGVHKWPLGVCTFWGGPSRPWADITLGKEIGSWLGALVAHRKNTDSRAPKRGCRAARARDAPPEQRSAFSRQKVQLYVETSPCVWAAEWRPPVVRRRVQPAARVNTVWRNSQRRGKRRCHCRPLSGIERRVAGVEQFPLRVGPRAFQQELQHALAHRSVDGYGGPAGLHSSEAGVADFALEHCPDALPTEAMDQHPTQDSPLGIQRHPAEDWPPLTRSRLASPDPMARLTGASPVASCHLHGPQGRGPSDLEKLTLQLLAADSQLVAANWVGQLLAHIQLRPEAPQNFPPSQRSDRSALSRQPVSTQRANILAAGMPGFRLVGRRRDHNYCSCCTELEQEVDRAVQLQRQREAEAPRLAQSGALAPAAAAAPAPVSAAVEAAGAAVAAAKLHQELVEECLKRHSEAARRQRQLVACAEAEAVQLRCEVPPPQKLCSQPFATVQAVSILHYDKKTPNKLPDTARELAGGWGRERKVIEVHGVADLSTGRSYEYLIFKGQNYSGCATTGINVIMHHALTTLNGERVLVVVLDNAADQHNNLWARVPQLMVDAGVVERCLLLFLPANHAKHMANAAHGMLTTAMRRADVLTTDQQGCLANSLPNMQSSILIPAAVADFAAWMSSVYTEHNMLHVSKFSVFMADKAFGGTMLLGRGADNVQWFRWAARQAPFQRAQLDSLRPKPPRQPSDIAKRTAAQLGPNCCNLQGWDGQPAVIRKAPVRTRLRHQAEQPFYERIKLLMRPWEGGGTGMLEGAIAIPAFLPDLPMGPFQLTPDQLPELKRAQSIEPPKYQKDSFVIAGICQLESARQGLQKFMALAATLGVAASKLKSWFLMQALADQRRAAKELATAPAQVASATALLRSRSSTPPALARQQIWAAEMASAAMPRLQRAAARQQSIEHLHRQQICGKLVSIKRSVEVALAPEVVILGTLADCKGFMQMAFVVVFCQVGQSRCYADLGIATLQDHAYIACTTAEEHMEATATFEA</sequence>
<organism evidence="3 4">
    <name type="scientific">Coccomyxa subellipsoidea (strain C-169)</name>
    <name type="common">Green microalga</name>
    <dbReference type="NCBI Taxonomy" id="574566"/>
    <lineage>
        <taxon>Eukaryota</taxon>
        <taxon>Viridiplantae</taxon>
        <taxon>Chlorophyta</taxon>
        <taxon>core chlorophytes</taxon>
        <taxon>Trebouxiophyceae</taxon>
        <taxon>Trebouxiophyceae incertae sedis</taxon>
        <taxon>Coccomyxaceae</taxon>
        <taxon>Coccomyxa</taxon>
        <taxon>Coccomyxa subellipsoidea</taxon>
    </lineage>
</organism>
<protein>
    <submittedName>
        <fullName evidence="3">Uncharacterized protein</fullName>
    </submittedName>
</protein>
<feature type="region of interest" description="Disordered" evidence="2">
    <location>
        <begin position="538"/>
        <end position="559"/>
    </location>
</feature>